<dbReference type="EMBL" id="KN846951">
    <property type="protein sequence ID" value="KIV85911.1"/>
    <property type="molecule type" value="Genomic_DNA"/>
</dbReference>
<dbReference type="NCBIfam" id="TIGR00277">
    <property type="entry name" value="HDIG"/>
    <property type="match status" value="1"/>
</dbReference>
<dbReference type="InterPro" id="IPR003607">
    <property type="entry name" value="HD/PDEase_dom"/>
</dbReference>
<evidence type="ECO:0000259" key="1">
    <source>
        <dbReference type="Pfam" id="PF01966"/>
    </source>
</evidence>
<organism evidence="2 3">
    <name type="scientific">Exophiala sideris</name>
    <dbReference type="NCBI Taxonomy" id="1016849"/>
    <lineage>
        <taxon>Eukaryota</taxon>
        <taxon>Fungi</taxon>
        <taxon>Dikarya</taxon>
        <taxon>Ascomycota</taxon>
        <taxon>Pezizomycotina</taxon>
        <taxon>Eurotiomycetes</taxon>
        <taxon>Chaetothyriomycetidae</taxon>
        <taxon>Chaetothyriales</taxon>
        <taxon>Herpotrichiellaceae</taxon>
        <taxon>Exophiala</taxon>
    </lineage>
</organism>
<dbReference type="PANTHER" id="PTHR40202:SF1">
    <property type="entry name" value="HD DOMAIN-CONTAINING PROTEIN"/>
    <property type="match status" value="1"/>
</dbReference>
<dbReference type="InterPro" id="IPR006674">
    <property type="entry name" value="HD_domain"/>
</dbReference>
<dbReference type="AlphaFoldDB" id="A0A0D1XDE5"/>
<dbReference type="STRING" id="1016849.A0A0D1XDE5"/>
<dbReference type="PANTHER" id="PTHR40202">
    <property type="match status" value="1"/>
</dbReference>
<feature type="domain" description="HD" evidence="1">
    <location>
        <begin position="41"/>
        <end position="123"/>
    </location>
</feature>
<reference evidence="2 3" key="1">
    <citation type="submission" date="2015-01" db="EMBL/GenBank/DDBJ databases">
        <title>The Genome Sequence of Exophiala sideris CBS121828.</title>
        <authorList>
            <consortium name="The Broad Institute Genomics Platform"/>
            <person name="Cuomo C."/>
            <person name="de Hoog S."/>
            <person name="Gorbushina A."/>
            <person name="Stielow B."/>
            <person name="Teixiera M."/>
            <person name="Abouelleil A."/>
            <person name="Chapman S.B."/>
            <person name="Priest M."/>
            <person name="Young S.K."/>
            <person name="Wortman J."/>
            <person name="Nusbaum C."/>
            <person name="Birren B."/>
        </authorList>
    </citation>
    <scope>NUCLEOTIDE SEQUENCE [LARGE SCALE GENOMIC DNA]</scope>
    <source>
        <strain evidence="2 3">CBS 121828</strain>
    </source>
</reference>
<dbReference type="HOGENOM" id="CLU_091985_0_1_1"/>
<dbReference type="Gene3D" id="1.10.3210.10">
    <property type="entry name" value="Hypothetical protein af1432"/>
    <property type="match status" value="1"/>
</dbReference>
<evidence type="ECO:0000313" key="2">
    <source>
        <dbReference type="EMBL" id="KIV85911.1"/>
    </source>
</evidence>
<dbReference type="Proteomes" id="UP000053599">
    <property type="component" value="Unassembled WGS sequence"/>
</dbReference>
<accession>A0A0D1XDE5</accession>
<proteinExistence type="predicted"/>
<dbReference type="SUPFAM" id="SSF109604">
    <property type="entry name" value="HD-domain/PDEase-like"/>
    <property type="match status" value="1"/>
</dbReference>
<dbReference type="InterPro" id="IPR006675">
    <property type="entry name" value="HDIG_dom"/>
</dbReference>
<gene>
    <name evidence="2" type="ORF">PV11_01562</name>
</gene>
<dbReference type="Pfam" id="PF01966">
    <property type="entry name" value="HD"/>
    <property type="match status" value="1"/>
</dbReference>
<dbReference type="OrthoDB" id="445007at2759"/>
<evidence type="ECO:0000313" key="3">
    <source>
        <dbReference type="Proteomes" id="UP000053599"/>
    </source>
</evidence>
<dbReference type="InterPro" id="IPR052567">
    <property type="entry name" value="OP_Dioxygenase"/>
</dbReference>
<sequence>MAVKEPGSVEQVAAATIRELFNFLKAQGGMDYMGERVSQLQHSLQAAQLAYESGADDDTILAALLHDVGRFIPKASSMPALIAPDGQRVGIASHEVLGEEYLRQLGFSEKICQLVGAHVMAKRYLSAVDKEYYNSLSPLSKKSLVFQGGIFTQDQIESAQKDPLLAEKLAVRKWDDLAKDPAKKTFDLEYFIPLATASLLRSRQEKML</sequence>
<name>A0A0D1XDE5_9EURO</name>
<dbReference type="CDD" id="cd00077">
    <property type="entry name" value="HDc"/>
    <property type="match status" value="1"/>
</dbReference>
<protein>
    <recommendedName>
        <fullName evidence="1">HD domain-containing protein</fullName>
    </recommendedName>
</protein>